<evidence type="ECO:0000313" key="3">
    <source>
        <dbReference type="Proteomes" id="UP000634011"/>
    </source>
</evidence>
<dbReference type="EMBL" id="JACOFV010000004">
    <property type="protein sequence ID" value="MBC3861570.1"/>
    <property type="molecule type" value="Genomic_DNA"/>
</dbReference>
<comment type="caution">
    <text evidence="2">The sequence shown here is derived from an EMBL/GenBank/DDBJ whole genome shotgun (WGS) entry which is preliminary data.</text>
</comment>
<reference evidence="2" key="1">
    <citation type="submission" date="2020-08" db="EMBL/GenBank/DDBJ databases">
        <title>Novel species isolated from subtropical streams in China.</title>
        <authorList>
            <person name="Lu H."/>
        </authorList>
    </citation>
    <scope>NUCLEOTIDE SEQUENCE</scope>
    <source>
        <strain evidence="2">KACC 12607</strain>
    </source>
</reference>
<gene>
    <name evidence="2" type="ORF">H8K32_05605</name>
</gene>
<accession>A0A923KK81</accession>
<evidence type="ECO:0000313" key="2">
    <source>
        <dbReference type="EMBL" id="MBC3861570.1"/>
    </source>
</evidence>
<dbReference type="PANTHER" id="PTHR35841:SF1">
    <property type="entry name" value="PHOSPHONATES-BINDING PERIPLASMIC PROTEIN"/>
    <property type="match status" value="1"/>
</dbReference>
<dbReference type="Pfam" id="PF12974">
    <property type="entry name" value="Phosphonate-bd"/>
    <property type="match status" value="1"/>
</dbReference>
<keyword evidence="1" id="KW-0732">Signal</keyword>
<protein>
    <submittedName>
        <fullName evidence="2">Phosphate/phosphite/phosphonate ABC transporter substrate-binding protein</fullName>
    </submittedName>
</protein>
<dbReference type="SUPFAM" id="SSF53850">
    <property type="entry name" value="Periplasmic binding protein-like II"/>
    <property type="match status" value="1"/>
</dbReference>
<feature type="chain" id="PRO_5036701081" evidence="1">
    <location>
        <begin position="34"/>
        <end position="290"/>
    </location>
</feature>
<proteinExistence type="predicted"/>
<keyword evidence="3" id="KW-1185">Reference proteome</keyword>
<dbReference type="Gene3D" id="3.40.190.10">
    <property type="entry name" value="Periplasmic binding protein-like II"/>
    <property type="match status" value="2"/>
</dbReference>
<dbReference type="Proteomes" id="UP000634011">
    <property type="component" value="Unassembled WGS sequence"/>
</dbReference>
<dbReference type="RefSeq" id="WP_186911504.1">
    <property type="nucleotide sequence ID" value="NZ_JACOFV010000004.1"/>
</dbReference>
<dbReference type="AlphaFoldDB" id="A0A923KK81"/>
<sequence length="290" mass="31971">MFAKTRPSFLYNNSLGLAFCISLSTLISNNAIAASEYRFSPVNQYDINLTAAYWNPIISYVSEKSGVKLILKIGRTSADTTSYVLAKEVDFAFTNHLFAPEREKLGWQTFGRRNIPPISGEIVVPQTSAITDISQLSGKDIAFPGPEALIAYKVPMAHLMEQKINVNVFFGGNQNGALAQLFSGQVQAVGGNSQLIDSYSVREDKKFRILWKSEPYYDLALMASNKVTPADLKAVAAAFFGMKDDPNGKVILKQASAKIGLSESSFFIPSDGSEYANYRKFYQNLPPSLR</sequence>
<name>A0A923KK81_9BURK</name>
<evidence type="ECO:0000256" key="1">
    <source>
        <dbReference type="SAM" id="SignalP"/>
    </source>
</evidence>
<organism evidence="2 3">
    <name type="scientific">Undibacterium jejuense</name>
    <dbReference type="NCBI Taxonomy" id="1344949"/>
    <lineage>
        <taxon>Bacteria</taxon>
        <taxon>Pseudomonadati</taxon>
        <taxon>Pseudomonadota</taxon>
        <taxon>Betaproteobacteria</taxon>
        <taxon>Burkholderiales</taxon>
        <taxon>Oxalobacteraceae</taxon>
        <taxon>Undibacterium</taxon>
    </lineage>
</organism>
<feature type="signal peptide" evidence="1">
    <location>
        <begin position="1"/>
        <end position="33"/>
    </location>
</feature>
<dbReference type="PANTHER" id="PTHR35841">
    <property type="entry name" value="PHOSPHONATES-BINDING PERIPLASMIC PROTEIN"/>
    <property type="match status" value="1"/>
</dbReference>